<dbReference type="STRING" id="155417.A0A4Q4SW20"/>
<keyword evidence="3" id="KW-1185">Reference proteome</keyword>
<dbReference type="GO" id="GO:0010420">
    <property type="term" value="F:polyprenyldihydroxybenzoate methyltransferase activity"/>
    <property type="evidence" value="ECO:0007669"/>
    <property type="project" value="TreeGrafter"/>
</dbReference>
<dbReference type="CDD" id="cd02440">
    <property type="entry name" value="AdoMet_MTases"/>
    <property type="match status" value="1"/>
</dbReference>
<dbReference type="EMBL" id="QJNU01001211">
    <property type="protein sequence ID" value="RYO78263.1"/>
    <property type="molecule type" value="Genomic_DNA"/>
</dbReference>
<evidence type="ECO:0000313" key="2">
    <source>
        <dbReference type="EMBL" id="RYO78263.1"/>
    </source>
</evidence>
<dbReference type="Pfam" id="PF13649">
    <property type="entry name" value="Methyltransf_25"/>
    <property type="match status" value="1"/>
</dbReference>
<dbReference type="PANTHER" id="PTHR43464:SF23">
    <property type="entry name" value="JUVENILE HORMONE ACID O-METHYLTRANSFERASE"/>
    <property type="match status" value="1"/>
</dbReference>
<proteinExistence type="predicted"/>
<dbReference type="SUPFAM" id="SSF53335">
    <property type="entry name" value="S-adenosyl-L-methionine-dependent methyltransferases"/>
    <property type="match status" value="1"/>
</dbReference>
<sequence length="220" mass="23585">MSTLVRTRDTLLARARGCNDKEECRALYAEWASTYNADLADASENYVAPALTAQAVLKFDSHARGAILDAGCGTGLVGEAMARGGATTIDGLDLSPAMLRVAEQTGVYRSLDLGDLTQKVDKPDETYDIITCAGTFTHGHVGPRPALREFVRLVRKNGIVVATILEDIWLSGGFKAEVERLETEGLIKVASVELIDYRKGAGDKARLVTLEKQGSALITG</sequence>
<dbReference type="AlphaFoldDB" id="A0A4Q4SW20"/>
<name>A0A4Q4SW20_9PEZI</name>
<organism evidence="2 3">
    <name type="scientific">Monosporascus ibericus</name>
    <dbReference type="NCBI Taxonomy" id="155417"/>
    <lineage>
        <taxon>Eukaryota</taxon>
        <taxon>Fungi</taxon>
        <taxon>Dikarya</taxon>
        <taxon>Ascomycota</taxon>
        <taxon>Pezizomycotina</taxon>
        <taxon>Sordariomycetes</taxon>
        <taxon>Xylariomycetidae</taxon>
        <taxon>Xylariales</taxon>
        <taxon>Xylariales incertae sedis</taxon>
        <taxon>Monosporascus</taxon>
    </lineage>
</organism>
<dbReference type="OrthoDB" id="66144at2759"/>
<dbReference type="PANTHER" id="PTHR43464">
    <property type="entry name" value="METHYLTRANSFERASE"/>
    <property type="match status" value="1"/>
</dbReference>
<evidence type="ECO:0000259" key="1">
    <source>
        <dbReference type="Pfam" id="PF13649"/>
    </source>
</evidence>
<dbReference type="Gene3D" id="3.40.50.150">
    <property type="entry name" value="Vaccinia Virus protein VP39"/>
    <property type="match status" value="1"/>
</dbReference>
<evidence type="ECO:0000313" key="3">
    <source>
        <dbReference type="Proteomes" id="UP000293360"/>
    </source>
</evidence>
<accession>A0A4Q4SW20</accession>
<reference evidence="2 3" key="1">
    <citation type="submission" date="2018-06" db="EMBL/GenBank/DDBJ databases">
        <title>Complete Genomes of Monosporascus.</title>
        <authorList>
            <person name="Robinson A.J."/>
            <person name="Natvig D.O."/>
        </authorList>
    </citation>
    <scope>NUCLEOTIDE SEQUENCE [LARGE SCALE GENOMIC DNA]</scope>
    <source>
        <strain evidence="2 3">CBS 110550</strain>
    </source>
</reference>
<dbReference type="Proteomes" id="UP000293360">
    <property type="component" value="Unassembled WGS sequence"/>
</dbReference>
<gene>
    <name evidence="2" type="ORF">DL764_010132</name>
</gene>
<dbReference type="InterPro" id="IPR041698">
    <property type="entry name" value="Methyltransf_25"/>
</dbReference>
<feature type="domain" description="Methyltransferase" evidence="1">
    <location>
        <begin position="67"/>
        <end position="158"/>
    </location>
</feature>
<comment type="caution">
    <text evidence="2">The sequence shown here is derived from an EMBL/GenBank/DDBJ whole genome shotgun (WGS) entry which is preliminary data.</text>
</comment>
<dbReference type="InterPro" id="IPR029063">
    <property type="entry name" value="SAM-dependent_MTases_sf"/>
</dbReference>
<protein>
    <recommendedName>
        <fullName evidence="1">Methyltransferase domain-containing protein</fullName>
    </recommendedName>
</protein>